<dbReference type="AlphaFoldDB" id="A0AAV2U3V0"/>
<dbReference type="EMBL" id="FQ670204">
    <property type="protein sequence ID" value="CBY86720.1"/>
    <property type="molecule type" value="Genomic_DNA"/>
</dbReference>
<gene>
    <name evidence="1" type="ORF">HICON_12570</name>
</gene>
<reference evidence="1 2" key="1">
    <citation type="journal article" date="2012" name="Emerg. Infect. Dis.">
        <title>Lineage-specific Virulence Determinants of Haemophilus influenzae Biogroup aegyptius.</title>
        <authorList>
            <person name="Strouts F.R."/>
            <person name="Power P."/>
            <person name="Croucher N.J."/>
            <person name="Corton N."/>
            <person name="van Tonder A."/>
            <person name="Quail M.A."/>
            <person name="Langford P.R."/>
            <person name="Hudson M.J."/>
            <person name="Parkhill J."/>
            <person name="Kroll J.S."/>
            <person name="Bentley S.D."/>
        </authorList>
    </citation>
    <scope>NUCLEOTIDE SEQUENCE [LARGE SCALE GENOMIC DNA]</scope>
    <source>
        <strain evidence="1 2">F3047</strain>
    </source>
</reference>
<sequence>MPKTLKEWKSFDDQLSQLKTRGLVIENDLKALGYLKTIGYYRISGYLYPFRQIDICNPEKKLDRFIENTSFTDVKQLYLFDKKLRQLALDALERIEVAMRVNIAYQLGKYQPLAHKKSEFFDSNFRHSEWLDRLDSLIRREGKTNFVKHHLEQYEDLPIWVCCEVWDFGTMSKLYSGMKEEDKDHIAKIYHLKSGKHLQTHLHAFNIIRNISAHHSRLWNRSIPINATLKGLNDPQWKMLSTKQVFVYFCLMKRMLDIICPNSTWGERFLAVLDEFPKVQNNAISIRDTGLVIDLKEWNLWGKMAPSLVNPTT</sequence>
<protein>
    <recommendedName>
        <fullName evidence="3">Abortive infection bacteriophage resistance protein</fullName>
    </recommendedName>
</protein>
<dbReference type="InterPro" id="IPR011664">
    <property type="entry name" value="Abi_system_AbiD/AbiF-like"/>
</dbReference>
<dbReference type="Proteomes" id="UP000006797">
    <property type="component" value="Chromosome"/>
</dbReference>
<organism evidence="1 2">
    <name type="scientific">Haemophilus influenzae F3047</name>
    <dbReference type="NCBI Taxonomy" id="935897"/>
    <lineage>
        <taxon>Bacteria</taxon>
        <taxon>Pseudomonadati</taxon>
        <taxon>Pseudomonadota</taxon>
        <taxon>Gammaproteobacteria</taxon>
        <taxon>Pasteurellales</taxon>
        <taxon>Pasteurellaceae</taxon>
        <taxon>Haemophilus</taxon>
    </lineage>
</organism>
<evidence type="ECO:0008006" key="3">
    <source>
        <dbReference type="Google" id="ProtNLM"/>
    </source>
</evidence>
<dbReference type="KEGG" id="hil:HICON_12570"/>
<accession>A0AAV2U3V0</accession>
<dbReference type="Pfam" id="PF07751">
    <property type="entry name" value="Abi_2"/>
    <property type="match status" value="1"/>
</dbReference>
<dbReference type="RefSeq" id="WP_006996258.1">
    <property type="nucleotide sequence ID" value="NC_014922.1"/>
</dbReference>
<name>A0AAV2U3V0_HAEIF</name>
<proteinExistence type="predicted"/>
<dbReference type="PIRSF" id="PIRSF034934">
    <property type="entry name" value="AbiF_AbiD"/>
    <property type="match status" value="1"/>
</dbReference>
<evidence type="ECO:0000313" key="2">
    <source>
        <dbReference type="Proteomes" id="UP000006797"/>
    </source>
</evidence>
<evidence type="ECO:0000313" key="1">
    <source>
        <dbReference type="EMBL" id="CBY86720.1"/>
    </source>
</evidence>
<dbReference type="InterPro" id="IPR017034">
    <property type="entry name" value="Abi_system_AbiD/AbiF"/>
</dbReference>